<comment type="similarity">
    <text evidence="1">Belongs to the YoeB family.</text>
</comment>
<keyword evidence="8" id="KW-1185">Reference proteome</keyword>
<evidence type="ECO:0000256" key="2">
    <source>
        <dbReference type="ARBA" id="ARBA00022649"/>
    </source>
</evidence>
<evidence type="ECO:0000256" key="5">
    <source>
        <dbReference type="ARBA" id="ARBA00022801"/>
    </source>
</evidence>
<proteinExistence type="inferred from homology"/>
<reference evidence="7 8" key="1">
    <citation type="submission" date="2023-03" db="EMBL/GenBank/DDBJ databases">
        <title>Host association and intracellularity evolved multiple times independently in the Rickettsiales.</title>
        <authorList>
            <person name="Castelli M."/>
            <person name="Nardi T."/>
            <person name="Gammuto L."/>
            <person name="Bellinzona G."/>
            <person name="Sabaneyeva E."/>
            <person name="Potekhin A."/>
            <person name="Serra V."/>
            <person name="Petroni G."/>
            <person name="Sassera D."/>
        </authorList>
    </citation>
    <scope>NUCLEOTIDE SEQUENCE [LARGE SCALE GENOMIC DNA]</scope>
    <source>
        <strain evidence="7 8">Sr 2-6</strain>
    </source>
</reference>
<keyword evidence="4" id="KW-0255">Endonuclease</keyword>
<name>A0ABU5NEQ6_9RICK</name>
<comment type="caution">
    <text evidence="7">The sequence shown here is derived from an EMBL/GenBank/DDBJ whole genome shotgun (WGS) entry which is preliminary data.</text>
</comment>
<dbReference type="InterPro" id="IPR009614">
    <property type="entry name" value="YoeB_toxin"/>
</dbReference>
<dbReference type="InterPro" id="IPR035093">
    <property type="entry name" value="RelE/ParE_toxin_dom_sf"/>
</dbReference>
<dbReference type="PANTHER" id="PTHR38039:SF1">
    <property type="entry name" value="TOXIN YOEB"/>
    <property type="match status" value="1"/>
</dbReference>
<dbReference type="EMBL" id="JARJFB010000202">
    <property type="protein sequence ID" value="MEA0971649.1"/>
    <property type="molecule type" value="Genomic_DNA"/>
</dbReference>
<keyword evidence="2" id="KW-1277">Toxin-antitoxin system</keyword>
<evidence type="ECO:0000313" key="8">
    <source>
        <dbReference type="Proteomes" id="UP001291687"/>
    </source>
</evidence>
<dbReference type="NCBIfam" id="TIGR02116">
    <property type="entry name" value="toxin_Txe_YoeB"/>
    <property type="match status" value="1"/>
</dbReference>
<dbReference type="SUPFAM" id="SSF143011">
    <property type="entry name" value="RelE-like"/>
    <property type="match status" value="1"/>
</dbReference>
<dbReference type="PANTHER" id="PTHR38039">
    <property type="entry name" value="TOXIN YOEB"/>
    <property type="match status" value="1"/>
</dbReference>
<keyword evidence="5" id="KW-0378">Hydrolase</keyword>
<sequence length="84" mass="10074">MDICFHKNALEDYEFFKKNDKKTSDKIDSLLKSIIQNPFVGIGKPEPLKHHLSGFWSRRISNEHRLVYTIKDDNVYVLQCRYHY</sequence>
<evidence type="ECO:0000256" key="4">
    <source>
        <dbReference type="ARBA" id="ARBA00022759"/>
    </source>
</evidence>
<evidence type="ECO:0000256" key="3">
    <source>
        <dbReference type="ARBA" id="ARBA00022722"/>
    </source>
</evidence>
<evidence type="ECO:0000256" key="1">
    <source>
        <dbReference type="ARBA" id="ARBA00008172"/>
    </source>
</evidence>
<evidence type="ECO:0000313" key="7">
    <source>
        <dbReference type="EMBL" id="MEA0971649.1"/>
    </source>
</evidence>
<gene>
    <name evidence="7" type="ORF">Megvenef_01633</name>
</gene>
<keyword evidence="3" id="KW-0540">Nuclease</keyword>
<accession>A0ABU5NEQ6</accession>
<evidence type="ECO:0000256" key="6">
    <source>
        <dbReference type="ARBA" id="ARBA00030388"/>
    </source>
</evidence>
<dbReference type="Gene3D" id="3.30.2310.20">
    <property type="entry name" value="RelE-like"/>
    <property type="match status" value="1"/>
</dbReference>
<dbReference type="Pfam" id="PF06769">
    <property type="entry name" value="YoeB_toxin"/>
    <property type="match status" value="1"/>
</dbReference>
<dbReference type="Proteomes" id="UP001291687">
    <property type="component" value="Unassembled WGS sequence"/>
</dbReference>
<organism evidence="7 8">
    <name type="scientific">Candidatus Megaera venefica</name>
    <dbReference type="NCBI Taxonomy" id="2055910"/>
    <lineage>
        <taxon>Bacteria</taxon>
        <taxon>Pseudomonadati</taxon>
        <taxon>Pseudomonadota</taxon>
        <taxon>Alphaproteobacteria</taxon>
        <taxon>Rickettsiales</taxon>
        <taxon>Rickettsiaceae</taxon>
        <taxon>Candidatus Megaera</taxon>
    </lineage>
</organism>
<dbReference type="RefSeq" id="WP_322777564.1">
    <property type="nucleotide sequence ID" value="NZ_JARJFB010000202.1"/>
</dbReference>
<protein>
    <recommendedName>
        <fullName evidence="6">Putative mRNA interferase YoeB</fullName>
    </recommendedName>
</protein>